<dbReference type="AlphaFoldDB" id="A0A7R8CMA9"/>
<gene>
    <name evidence="2" type="ORF">LSAA_4890</name>
</gene>
<dbReference type="EMBL" id="HG994593">
    <property type="protein sequence ID" value="CAF2836095.1"/>
    <property type="molecule type" value="Genomic_DNA"/>
</dbReference>
<name>A0A7R8CMA9_LEPSM</name>
<feature type="unsure residue" description="E or Q" evidence="2">
    <location>
        <position position="114"/>
    </location>
</feature>
<keyword evidence="3" id="KW-1185">Reference proteome</keyword>
<feature type="region of interest" description="Disordered" evidence="1">
    <location>
        <begin position="85"/>
        <end position="130"/>
    </location>
</feature>
<proteinExistence type="predicted"/>
<accession>A0A7R8CMA9</accession>
<sequence length="144" mass="16795">MISEQYELDGREFVEDVEESVQTELLRDDYQEIEVFDRICVGSFTEMYPNVSENVKNQEQHIINSVVLPVYELSEENLDNYISLSEEEDFCSEEDEGSSSEENEDSSSEEDEFEYSEIETDSSCTYSDNENEIPSVFHNFIRSN</sequence>
<evidence type="ECO:0000313" key="2">
    <source>
        <dbReference type="EMBL" id="CAF2836095.1"/>
    </source>
</evidence>
<protein>
    <submittedName>
        <fullName evidence="2">(salmon louse) hypothetical protein</fullName>
    </submittedName>
</protein>
<evidence type="ECO:0000313" key="3">
    <source>
        <dbReference type="Proteomes" id="UP000675881"/>
    </source>
</evidence>
<reference evidence="2" key="1">
    <citation type="submission" date="2021-02" db="EMBL/GenBank/DDBJ databases">
        <authorList>
            <person name="Bekaert M."/>
        </authorList>
    </citation>
    <scope>NUCLEOTIDE SEQUENCE</scope>
    <source>
        <strain evidence="2">IoA-00</strain>
    </source>
</reference>
<evidence type="ECO:0000256" key="1">
    <source>
        <dbReference type="SAM" id="MobiDB-lite"/>
    </source>
</evidence>
<feature type="compositionally biased region" description="Acidic residues" evidence="1">
    <location>
        <begin position="85"/>
        <end position="120"/>
    </location>
</feature>
<dbReference type="Proteomes" id="UP000675881">
    <property type="component" value="Chromosome 14"/>
</dbReference>
<organism evidence="2 3">
    <name type="scientific">Lepeophtheirus salmonis</name>
    <name type="common">Salmon louse</name>
    <name type="synonym">Caligus salmonis</name>
    <dbReference type="NCBI Taxonomy" id="72036"/>
    <lineage>
        <taxon>Eukaryota</taxon>
        <taxon>Metazoa</taxon>
        <taxon>Ecdysozoa</taxon>
        <taxon>Arthropoda</taxon>
        <taxon>Crustacea</taxon>
        <taxon>Multicrustacea</taxon>
        <taxon>Hexanauplia</taxon>
        <taxon>Copepoda</taxon>
        <taxon>Siphonostomatoida</taxon>
        <taxon>Caligidae</taxon>
        <taxon>Lepeophtheirus</taxon>
    </lineage>
</organism>